<comment type="caution">
    <text evidence="1">The sequence shown here is derived from an EMBL/GenBank/DDBJ whole genome shotgun (WGS) entry which is preliminary data.</text>
</comment>
<organism evidence="1 2">
    <name type="scientific">Sclerotinia trifoliorum</name>
    <dbReference type="NCBI Taxonomy" id="28548"/>
    <lineage>
        <taxon>Eukaryota</taxon>
        <taxon>Fungi</taxon>
        <taxon>Dikarya</taxon>
        <taxon>Ascomycota</taxon>
        <taxon>Pezizomycotina</taxon>
        <taxon>Leotiomycetes</taxon>
        <taxon>Helotiales</taxon>
        <taxon>Sclerotiniaceae</taxon>
        <taxon>Sclerotinia</taxon>
    </lineage>
</organism>
<dbReference type="AlphaFoldDB" id="A0A8H2VWZ4"/>
<evidence type="ECO:0000313" key="2">
    <source>
        <dbReference type="Proteomes" id="UP000624404"/>
    </source>
</evidence>
<proteinExistence type="predicted"/>
<reference evidence="1" key="1">
    <citation type="submission" date="2020-10" db="EMBL/GenBank/DDBJ databases">
        <authorList>
            <person name="Kusch S."/>
        </authorList>
    </citation>
    <scope>NUCLEOTIDE SEQUENCE</scope>
    <source>
        <strain evidence="1">SwB9</strain>
    </source>
</reference>
<gene>
    <name evidence="1" type="ORF">SCLTRI_LOCUS5643</name>
</gene>
<dbReference type="Proteomes" id="UP000624404">
    <property type="component" value="Unassembled WGS sequence"/>
</dbReference>
<sequence>MKVQYFGSTNILVWIRNHILPKPSKRLNCLSQGYWISPTRIPTSISNSILLPVGIWDTHHQHVDPVQAPLYGFISTRYDAQLDTHSTNGHNWFLFKLLRTWSRLSDCNQSRIKYDKPALSHYPDTVLRAQTDLSIYLLSFF</sequence>
<name>A0A8H2VWZ4_9HELO</name>
<protein>
    <submittedName>
        <fullName evidence="1">158f31ef-6fc0-4897-ae8c-e7a05f48c161</fullName>
    </submittedName>
</protein>
<dbReference type="EMBL" id="CAJHIA010000017">
    <property type="protein sequence ID" value="CAD6445923.1"/>
    <property type="molecule type" value="Genomic_DNA"/>
</dbReference>
<keyword evidence="2" id="KW-1185">Reference proteome</keyword>
<accession>A0A8H2VWZ4</accession>
<evidence type="ECO:0000313" key="1">
    <source>
        <dbReference type="EMBL" id="CAD6445923.1"/>
    </source>
</evidence>